<keyword evidence="2 8" id="KW-0813">Transport</keyword>
<accession>A0A345HVZ4</accession>
<feature type="transmembrane region" description="Helical" evidence="8">
    <location>
        <begin position="20"/>
        <end position="40"/>
    </location>
</feature>
<evidence type="ECO:0000313" key="11">
    <source>
        <dbReference type="Proteomes" id="UP000253868"/>
    </source>
</evidence>
<keyword evidence="7 8" id="KW-0472">Membrane</keyword>
<proteinExistence type="inferred from homology"/>
<dbReference type="SUPFAM" id="SSF161098">
    <property type="entry name" value="MetI-like"/>
    <property type="match status" value="1"/>
</dbReference>
<feature type="transmembrane region" description="Helical" evidence="8">
    <location>
        <begin position="141"/>
        <end position="163"/>
    </location>
</feature>
<evidence type="ECO:0000256" key="7">
    <source>
        <dbReference type="ARBA" id="ARBA00023136"/>
    </source>
</evidence>
<dbReference type="Proteomes" id="UP000253868">
    <property type="component" value="Chromosome"/>
</dbReference>
<dbReference type="GO" id="GO:0043190">
    <property type="term" value="C:ATP-binding cassette (ABC) transporter complex"/>
    <property type="evidence" value="ECO:0007669"/>
    <property type="project" value="InterPro"/>
</dbReference>
<comment type="subcellular location">
    <subcellularLocation>
        <location evidence="1 8">Cell membrane</location>
        <topology evidence="1 8">Multi-pass membrane protein</topology>
    </subcellularLocation>
</comment>
<dbReference type="PANTHER" id="PTHR30614">
    <property type="entry name" value="MEMBRANE COMPONENT OF AMINO ACID ABC TRANSPORTER"/>
    <property type="match status" value="1"/>
</dbReference>
<evidence type="ECO:0000256" key="1">
    <source>
        <dbReference type="ARBA" id="ARBA00004651"/>
    </source>
</evidence>
<dbReference type="PROSITE" id="PS50928">
    <property type="entry name" value="ABC_TM1"/>
    <property type="match status" value="1"/>
</dbReference>
<evidence type="ECO:0000256" key="5">
    <source>
        <dbReference type="ARBA" id="ARBA00022970"/>
    </source>
</evidence>
<dbReference type="InterPro" id="IPR010065">
    <property type="entry name" value="AA_ABC_transptr_permease_3TM"/>
</dbReference>
<dbReference type="InterPro" id="IPR000515">
    <property type="entry name" value="MetI-like"/>
</dbReference>
<name>A0A345HVZ4_9ACTN</name>
<protein>
    <submittedName>
        <fullName evidence="10">Amino acid ABC transporter permease</fullName>
    </submittedName>
</protein>
<dbReference type="GO" id="GO:0006865">
    <property type="term" value="P:amino acid transport"/>
    <property type="evidence" value="ECO:0007669"/>
    <property type="project" value="UniProtKB-KW"/>
</dbReference>
<sequence>MTAELTGRLPELFDGLKVTLGLTGVSLAWGLPAGLLLALLSSSRRRAVSWPAIAVVEAGRGIPVVVALQFLYYGLPGAGIRLDAVPTVWLAIGFSVAAYSSEIIRAALQSVAEGQREAALALALSRTDTLRYVVLPQALRVALPPLLGLAVQMFQATSLAFAVSVPELTGRAYAIGSATFLYVEVLTIAGIFYALVTLPVIRLVAALERRSGAPAAAPRTKGLPA</sequence>
<keyword evidence="5" id="KW-0029">Amino-acid transport</keyword>
<dbReference type="NCBIfam" id="TIGR01726">
    <property type="entry name" value="HEQRo_perm_3TM"/>
    <property type="match status" value="1"/>
</dbReference>
<feature type="transmembrane region" description="Helical" evidence="8">
    <location>
        <begin position="52"/>
        <end position="75"/>
    </location>
</feature>
<reference evidence="11" key="1">
    <citation type="submission" date="2018-07" db="EMBL/GenBank/DDBJ databases">
        <authorList>
            <person name="Zhao J."/>
        </authorList>
    </citation>
    <scope>NUCLEOTIDE SEQUENCE [LARGE SCALE GENOMIC DNA]</scope>
    <source>
        <strain evidence="11">GSSD-12</strain>
    </source>
</reference>
<evidence type="ECO:0000259" key="9">
    <source>
        <dbReference type="PROSITE" id="PS50928"/>
    </source>
</evidence>
<evidence type="ECO:0000256" key="6">
    <source>
        <dbReference type="ARBA" id="ARBA00022989"/>
    </source>
</evidence>
<feature type="domain" description="ABC transmembrane type-1" evidence="9">
    <location>
        <begin position="16"/>
        <end position="204"/>
    </location>
</feature>
<keyword evidence="4 8" id="KW-0812">Transmembrane</keyword>
<gene>
    <name evidence="10" type="ORF">DVK44_27970</name>
</gene>
<dbReference type="CDD" id="cd06261">
    <property type="entry name" value="TM_PBP2"/>
    <property type="match status" value="1"/>
</dbReference>
<keyword evidence="11" id="KW-1185">Reference proteome</keyword>
<evidence type="ECO:0000256" key="3">
    <source>
        <dbReference type="ARBA" id="ARBA00022475"/>
    </source>
</evidence>
<organism evidence="10 11">
    <name type="scientific">Streptomyces paludis</name>
    <dbReference type="NCBI Taxonomy" id="2282738"/>
    <lineage>
        <taxon>Bacteria</taxon>
        <taxon>Bacillati</taxon>
        <taxon>Actinomycetota</taxon>
        <taxon>Actinomycetes</taxon>
        <taxon>Kitasatosporales</taxon>
        <taxon>Streptomycetaceae</taxon>
        <taxon>Streptomyces</taxon>
    </lineage>
</organism>
<keyword evidence="3" id="KW-1003">Cell membrane</keyword>
<dbReference type="KEGG" id="spad:DVK44_27970"/>
<dbReference type="EMBL" id="CP031194">
    <property type="protein sequence ID" value="AXG80868.1"/>
    <property type="molecule type" value="Genomic_DNA"/>
</dbReference>
<evidence type="ECO:0000256" key="4">
    <source>
        <dbReference type="ARBA" id="ARBA00022692"/>
    </source>
</evidence>
<dbReference type="InterPro" id="IPR043429">
    <property type="entry name" value="ArtM/GltK/GlnP/TcyL/YhdX-like"/>
</dbReference>
<dbReference type="OrthoDB" id="9814902at2"/>
<dbReference type="AlphaFoldDB" id="A0A345HVZ4"/>
<dbReference type="Gene3D" id="1.10.3720.10">
    <property type="entry name" value="MetI-like"/>
    <property type="match status" value="1"/>
</dbReference>
<evidence type="ECO:0000313" key="10">
    <source>
        <dbReference type="EMBL" id="AXG80868.1"/>
    </source>
</evidence>
<comment type="similarity">
    <text evidence="8">Belongs to the binding-protein-dependent transport system permease family.</text>
</comment>
<feature type="transmembrane region" description="Helical" evidence="8">
    <location>
        <begin position="87"/>
        <end position="108"/>
    </location>
</feature>
<dbReference type="PANTHER" id="PTHR30614:SF0">
    <property type="entry name" value="L-CYSTINE TRANSPORT SYSTEM PERMEASE PROTEIN TCYL"/>
    <property type="match status" value="1"/>
</dbReference>
<keyword evidence="6 8" id="KW-1133">Transmembrane helix</keyword>
<feature type="transmembrane region" description="Helical" evidence="8">
    <location>
        <begin position="175"/>
        <end position="201"/>
    </location>
</feature>
<evidence type="ECO:0000256" key="2">
    <source>
        <dbReference type="ARBA" id="ARBA00022448"/>
    </source>
</evidence>
<evidence type="ECO:0000256" key="8">
    <source>
        <dbReference type="RuleBase" id="RU363032"/>
    </source>
</evidence>
<dbReference type="Pfam" id="PF00528">
    <property type="entry name" value="BPD_transp_1"/>
    <property type="match status" value="1"/>
</dbReference>
<dbReference type="GO" id="GO:0022857">
    <property type="term" value="F:transmembrane transporter activity"/>
    <property type="evidence" value="ECO:0007669"/>
    <property type="project" value="InterPro"/>
</dbReference>
<dbReference type="RefSeq" id="WP_114663077.1">
    <property type="nucleotide sequence ID" value="NZ_CP031194.1"/>
</dbReference>
<dbReference type="InterPro" id="IPR035906">
    <property type="entry name" value="MetI-like_sf"/>
</dbReference>